<organism evidence="2 3">
    <name type="scientific">Spelaeicoccus albus</name>
    <dbReference type="NCBI Taxonomy" id="1280376"/>
    <lineage>
        <taxon>Bacteria</taxon>
        <taxon>Bacillati</taxon>
        <taxon>Actinomycetota</taxon>
        <taxon>Actinomycetes</taxon>
        <taxon>Micrococcales</taxon>
        <taxon>Brevibacteriaceae</taxon>
        <taxon>Spelaeicoccus</taxon>
    </lineage>
</organism>
<dbReference type="InterPro" id="IPR001845">
    <property type="entry name" value="HTH_ArsR_DNA-bd_dom"/>
</dbReference>
<dbReference type="PROSITE" id="PS50987">
    <property type="entry name" value="HTH_ARSR_2"/>
    <property type="match status" value="1"/>
</dbReference>
<feature type="domain" description="HTH arsR-type" evidence="1">
    <location>
        <begin position="7"/>
        <end position="102"/>
    </location>
</feature>
<dbReference type="Proteomes" id="UP000539111">
    <property type="component" value="Unassembled WGS sequence"/>
</dbReference>
<dbReference type="Gene3D" id="1.10.10.10">
    <property type="entry name" value="Winged helix-like DNA-binding domain superfamily/Winged helix DNA-binding domain"/>
    <property type="match status" value="1"/>
</dbReference>
<dbReference type="AlphaFoldDB" id="A0A7Z0IH45"/>
<dbReference type="GO" id="GO:0032791">
    <property type="term" value="F:lead ion binding"/>
    <property type="evidence" value="ECO:0007669"/>
    <property type="project" value="TreeGrafter"/>
</dbReference>
<reference evidence="2 3" key="1">
    <citation type="submission" date="2020-07" db="EMBL/GenBank/DDBJ databases">
        <title>Sequencing the genomes of 1000 actinobacteria strains.</title>
        <authorList>
            <person name="Klenk H.-P."/>
        </authorList>
    </citation>
    <scope>NUCLEOTIDE SEQUENCE [LARGE SCALE GENOMIC DNA]</scope>
    <source>
        <strain evidence="2 3">DSM 26341</strain>
    </source>
</reference>
<dbReference type="SMART" id="SM00418">
    <property type="entry name" value="HTH_ARSR"/>
    <property type="match status" value="1"/>
</dbReference>
<protein>
    <submittedName>
        <fullName evidence="2">DNA-binding transcriptional ArsR family regulator</fullName>
    </submittedName>
</protein>
<sequence length="251" mass="27194">MSVSPQTSASDHPDVASIAGLFADSSRARIMFALFDGRALPASVLAVEAGVSASTVSEHLKKLVDGRLIAVERHGRFRYFRLADPSAAEALESLTALAPTRNVTGLAAYNRLNRLRTARTCYDHLAGKLGVQVLAWLHRSGALIRTDGMSSTERAPGDELSKPVRNAPYRPGPRADEIFAQWHIDLDVISRRHRPLIKVCVDWTEQSHHLAGGLGAEVLASFRNAGWVEASGRPREVRVTAAGHDAFAAMT</sequence>
<dbReference type="GO" id="GO:0003700">
    <property type="term" value="F:DNA-binding transcription factor activity"/>
    <property type="evidence" value="ECO:0007669"/>
    <property type="project" value="InterPro"/>
</dbReference>
<evidence type="ECO:0000313" key="2">
    <source>
        <dbReference type="EMBL" id="NYI67535.1"/>
    </source>
</evidence>
<evidence type="ECO:0000313" key="3">
    <source>
        <dbReference type="Proteomes" id="UP000539111"/>
    </source>
</evidence>
<dbReference type="InterPro" id="IPR052543">
    <property type="entry name" value="HTH_Metal-responsive_Reg"/>
</dbReference>
<dbReference type="GO" id="GO:0003677">
    <property type="term" value="F:DNA binding"/>
    <property type="evidence" value="ECO:0007669"/>
    <property type="project" value="UniProtKB-KW"/>
</dbReference>
<dbReference type="GO" id="GO:0046686">
    <property type="term" value="P:response to cadmium ion"/>
    <property type="evidence" value="ECO:0007669"/>
    <property type="project" value="TreeGrafter"/>
</dbReference>
<dbReference type="PANTHER" id="PTHR39168">
    <property type="entry name" value="TRANSCRIPTIONAL REGULATOR-RELATED"/>
    <property type="match status" value="1"/>
</dbReference>
<accession>A0A7Z0IH45</accession>
<dbReference type="SUPFAM" id="SSF46785">
    <property type="entry name" value="Winged helix' DNA-binding domain"/>
    <property type="match status" value="1"/>
</dbReference>
<dbReference type="InterPro" id="IPR011991">
    <property type="entry name" value="ArsR-like_HTH"/>
</dbReference>
<dbReference type="EMBL" id="JACBZP010000001">
    <property type="protein sequence ID" value="NYI67535.1"/>
    <property type="molecule type" value="Genomic_DNA"/>
</dbReference>
<dbReference type="InterPro" id="IPR036388">
    <property type="entry name" value="WH-like_DNA-bd_sf"/>
</dbReference>
<dbReference type="Pfam" id="PF12840">
    <property type="entry name" value="HTH_20"/>
    <property type="match status" value="1"/>
</dbReference>
<proteinExistence type="predicted"/>
<dbReference type="InterPro" id="IPR036390">
    <property type="entry name" value="WH_DNA-bd_sf"/>
</dbReference>
<gene>
    <name evidence="2" type="ORF">BJY26_001841</name>
</gene>
<dbReference type="PRINTS" id="PR00778">
    <property type="entry name" value="HTHARSR"/>
</dbReference>
<dbReference type="PANTHER" id="PTHR39168:SF1">
    <property type="entry name" value="TRANSCRIPTIONAL REGULATORY PROTEIN"/>
    <property type="match status" value="1"/>
</dbReference>
<evidence type="ECO:0000259" key="1">
    <source>
        <dbReference type="PROSITE" id="PS50987"/>
    </source>
</evidence>
<comment type="caution">
    <text evidence="2">The sequence shown here is derived from an EMBL/GenBank/DDBJ whole genome shotgun (WGS) entry which is preliminary data.</text>
</comment>
<dbReference type="NCBIfam" id="NF033788">
    <property type="entry name" value="HTH_metalloreg"/>
    <property type="match status" value="1"/>
</dbReference>
<dbReference type="GO" id="GO:0010288">
    <property type="term" value="P:response to lead ion"/>
    <property type="evidence" value="ECO:0007669"/>
    <property type="project" value="TreeGrafter"/>
</dbReference>
<keyword evidence="3" id="KW-1185">Reference proteome</keyword>
<keyword evidence="2" id="KW-0238">DNA-binding</keyword>
<name>A0A7Z0IH45_9MICO</name>
<dbReference type="RefSeq" id="WP_179427559.1">
    <property type="nucleotide sequence ID" value="NZ_JACBZP010000001.1"/>
</dbReference>
<dbReference type="CDD" id="cd00090">
    <property type="entry name" value="HTH_ARSR"/>
    <property type="match status" value="1"/>
</dbReference>
<dbReference type="GO" id="GO:0097063">
    <property type="term" value="F:cadmium ion sensor activity"/>
    <property type="evidence" value="ECO:0007669"/>
    <property type="project" value="TreeGrafter"/>
</dbReference>